<protein>
    <recommendedName>
        <fullName evidence="3">Probable molybdenum cofactor guanylyltransferase</fullName>
        <shortName evidence="3">MoCo guanylyltransferase</shortName>
        <ecNumber evidence="3">2.7.7.77</ecNumber>
    </recommendedName>
    <alternativeName>
        <fullName evidence="3">GTP:molybdopterin guanylyltransferase</fullName>
    </alternativeName>
    <alternativeName>
        <fullName evidence="3">Mo-MPT guanylyltransferase</fullName>
    </alternativeName>
    <alternativeName>
        <fullName evidence="3">Molybdopterin guanylyltransferase</fullName>
    </alternativeName>
    <alternativeName>
        <fullName evidence="3">Molybdopterin-guanine dinucleotide synthase</fullName>
        <shortName evidence="3">MGD synthase</shortName>
    </alternativeName>
</protein>
<dbReference type="GO" id="GO:0006777">
    <property type="term" value="P:Mo-molybdopterin cofactor biosynthetic process"/>
    <property type="evidence" value="ECO:0007669"/>
    <property type="project" value="UniProtKB-KW"/>
</dbReference>
<comment type="caution">
    <text evidence="6">The sequence shown here is derived from an EMBL/GenBank/DDBJ whole genome shotgun (WGS) entry which is preliminary data.</text>
</comment>
<dbReference type="AlphaFoldDB" id="A0A4S4G3N2"/>
<evidence type="ECO:0000259" key="4">
    <source>
        <dbReference type="Pfam" id="PF03205"/>
    </source>
</evidence>
<name>A0A4S4G3N2_9ACTN</name>
<dbReference type="SUPFAM" id="SSF52540">
    <property type="entry name" value="P-loop containing nucleoside triphosphate hydrolases"/>
    <property type="match status" value="1"/>
</dbReference>
<comment type="subcellular location">
    <subcellularLocation>
        <location evidence="3">Cytoplasm</location>
    </subcellularLocation>
</comment>
<sequence>MIDIPSPAIAIVGRHNSGKTTLIERLIAELVSRGLDVGSIKHHSHRGFDIDHPGKDSYRHRAAGASETVIAAPGQVARVKTIEGEMECSDLVRSMPGHDIVVVEGYRKSGLPTIEIMRQANAADAHTAEVLLAAARAGEPLGADHVQLGRAEEEVQDEGPFSADEREKMPTAATVAVATDIPAAREAAALYGIPAIGLEDTAALADFLTEHYVRPRVSVVIQAGGESRRMGRSKATVPFAGRPLICRLVERLAPVADELIITTNEAPNLEFLHEMYPDRDIRLVPDAYNERGALPGLYTALSAARNPYVAVVACDMVFASARLVVAEALAMHESGADVVTPHNKHGFEPLHAMYRRDTCAPVVHRRTETGEKRVQSFFSDPEITVLPFAQERVLEVEPRGGCFINANTPEDLARIEESYLGE</sequence>
<feature type="binding site" evidence="3">
    <location>
        <position position="234"/>
    </location>
    <ligand>
        <name>GTP</name>
        <dbReference type="ChEBI" id="CHEBI:37565"/>
    </ligand>
</feature>
<keyword evidence="3" id="KW-0808">Transferase</keyword>
<feature type="binding site" evidence="3">
    <location>
        <position position="315"/>
    </location>
    <ligand>
        <name>Mg(2+)</name>
        <dbReference type="ChEBI" id="CHEBI:18420"/>
    </ligand>
</feature>
<dbReference type="GO" id="GO:0005525">
    <property type="term" value="F:GTP binding"/>
    <property type="evidence" value="ECO:0007669"/>
    <property type="project" value="UniProtKB-UniRule"/>
</dbReference>
<dbReference type="CDD" id="cd03116">
    <property type="entry name" value="MobB"/>
    <property type="match status" value="1"/>
</dbReference>
<dbReference type="Pfam" id="PF03205">
    <property type="entry name" value="MobB"/>
    <property type="match status" value="1"/>
</dbReference>
<evidence type="ECO:0000259" key="5">
    <source>
        <dbReference type="Pfam" id="PF12804"/>
    </source>
</evidence>
<feature type="domain" description="Molybdopterin-guanine dinucleotide biosynthesis protein B (MobB)" evidence="4">
    <location>
        <begin position="9"/>
        <end position="126"/>
    </location>
</feature>
<dbReference type="GO" id="GO:0005737">
    <property type="term" value="C:cytoplasm"/>
    <property type="evidence" value="ECO:0007669"/>
    <property type="project" value="UniProtKB-SubCell"/>
</dbReference>
<dbReference type="SUPFAM" id="SSF53448">
    <property type="entry name" value="Nucleotide-diphospho-sugar transferases"/>
    <property type="match status" value="1"/>
</dbReference>
<feature type="binding site" evidence="3">
    <location>
        <position position="286"/>
    </location>
    <ligand>
        <name>GTP</name>
        <dbReference type="ChEBI" id="CHEBI:37565"/>
    </ligand>
</feature>
<dbReference type="InterPro" id="IPR029044">
    <property type="entry name" value="Nucleotide-diphossugar_trans"/>
</dbReference>
<dbReference type="PANTHER" id="PTHR40072:SF1">
    <property type="entry name" value="MOLYBDOPTERIN-GUANINE DINUCLEOTIDE BIOSYNTHESIS ADAPTER PROTEIN"/>
    <property type="match status" value="1"/>
</dbReference>
<dbReference type="HAMAP" id="MF_00316">
    <property type="entry name" value="MobA"/>
    <property type="match status" value="1"/>
</dbReference>
<keyword evidence="3" id="KW-0963">Cytoplasm</keyword>
<comment type="catalytic activity">
    <reaction evidence="3">
        <text>Mo-molybdopterin + GTP + H(+) = Mo-molybdopterin guanine dinucleotide + diphosphate</text>
        <dbReference type="Rhea" id="RHEA:34243"/>
        <dbReference type="ChEBI" id="CHEBI:15378"/>
        <dbReference type="ChEBI" id="CHEBI:33019"/>
        <dbReference type="ChEBI" id="CHEBI:37565"/>
        <dbReference type="ChEBI" id="CHEBI:71302"/>
        <dbReference type="ChEBI" id="CHEBI:71310"/>
        <dbReference type="EC" id="2.7.7.77"/>
    </reaction>
</comment>
<dbReference type="EC" id="2.7.7.77" evidence="3"/>
<evidence type="ECO:0000256" key="1">
    <source>
        <dbReference type="ARBA" id="ARBA00023134"/>
    </source>
</evidence>
<organism evidence="6 7">
    <name type="scientific">Adlercreutzia caecimuris</name>
    <dbReference type="NCBI Taxonomy" id="671266"/>
    <lineage>
        <taxon>Bacteria</taxon>
        <taxon>Bacillati</taxon>
        <taxon>Actinomycetota</taxon>
        <taxon>Coriobacteriia</taxon>
        <taxon>Eggerthellales</taxon>
        <taxon>Eggerthellaceae</taxon>
        <taxon>Adlercreutzia</taxon>
    </lineage>
</organism>
<proteinExistence type="inferred from homology"/>
<dbReference type="NCBIfam" id="TIGR00176">
    <property type="entry name" value="mobB"/>
    <property type="match status" value="1"/>
</dbReference>
<dbReference type="GO" id="GO:0061603">
    <property type="term" value="F:molybdenum cofactor guanylyltransferase activity"/>
    <property type="evidence" value="ECO:0007669"/>
    <property type="project" value="UniProtKB-EC"/>
</dbReference>
<dbReference type="InterPro" id="IPR004435">
    <property type="entry name" value="MobB_dom"/>
</dbReference>
<reference evidence="6 7" key="1">
    <citation type="submission" date="2019-04" db="EMBL/GenBank/DDBJ databases">
        <title>Microbes associate with the intestines of laboratory mice.</title>
        <authorList>
            <person name="Navarre W."/>
            <person name="Wong E."/>
            <person name="Huang K.C."/>
            <person name="Tropini C."/>
            <person name="Ng K."/>
            <person name="Yu B."/>
        </authorList>
    </citation>
    <scope>NUCLEOTIDE SEQUENCE [LARGE SCALE GENOMIC DNA]</scope>
    <source>
        <strain evidence="6 7">NM80_B27</strain>
    </source>
</reference>
<accession>A0A4S4G3N2</accession>
<dbReference type="Gene3D" id="3.40.50.300">
    <property type="entry name" value="P-loop containing nucleotide triphosphate hydrolases"/>
    <property type="match status" value="1"/>
</dbReference>
<comment type="cofactor">
    <cofactor evidence="3">
        <name>Mg(2+)</name>
        <dbReference type="ChEBI" id="CHEBI:18420"/>
    </cofactor>
</comment>
<dbReference type="InterPro" id="IPR027417">
    <property type="entry name" value="P-loop_NTPase"/>
</dbReference>
<evidence type="ECO:0000256" key="2">
    <source>
        <dbReference type="ARBA" id="ARBA00023150"/>
    </source>
</evidence>
<evidence type="ECO:0000256" key="3">
    <source>
        <dbReference type="HAMAP-Rule" id="MF_00316"/>
    </source>
</evidence>
<dbReference type="RefSeq" id="WP_136433796.1">
    <property type="nucleotide sequence ID" value="NZ_SSTJ01000004.1"/>
</dbReference>
<evidence type="ECO:0000313" key="7">
    <source>
        <dbReference type="Proteomes" id="UP000308978"/>
    </source>
</evidence>
<comment type="function">
    <text evidence="3">Transfers a GMP moiety from GTP to Mo-molybdopterin (Mo-MPT) cofactor (Moco or molybdenum cofactor) to form Mo-molybdopterin guanine dinucleotide (Mo-MGD) cofactor.</text>
</comment>
<keyword evidence="2 3" id="KW-0501">Molybdenum cofactor biosynthesis</keyword>
<keyword evidence="3" id="KW-0547">Nucleotide-binding</keyword>
<keyword evidence="1 3" id="KW-0342">GTP-binding</keyword>
<dbReference type="InterPro" id="IPR013482">
    <property type="entry name" value="Molybde_CF_guanTrfase"/>
</dbReference>
<dbReference type="Proteomes" id="UP000308978">
    <property type="component" value="Unassembled WGS sequence"/>
</dbReference>
<dbReference type="Gene3D" id="3.90.550.10">
    <property type="entry name" value="Spore Coat Polysaccharide Biosynthesis Protein SpsA, Chain A"/>
    <property type="match status" value="1"/>
</dbReference>
<dbReference type="CDD" id="cd02503">
    <property type="entry name" value="MobA"/>
    <property type="match status" value="1"/>
</dbReference>
<dbReference type="InterPro" id="IPR052539">
    <property type="entry name" value="MGD_biosynthesis_adapter"/>
</dbReference>
<comment type="caution">
    <text evidence="3">Lacks conserved residue(s) required for the propagation of feature annotation.</text>
</comment>
<dbReference type="PANTHER" id="PTHR40072">
    <property type="entry name" value="MOLYBDOPTERIN-GUANINE DINUCLEOTIDE BIOSYNTHESIS ADAPTER PROTEIN-RELATED"/>
    <property type="match status" value="1"/>
</dbReference>
<keyword evidence="3" id="KW-0479">Metal-binding</keyword>
<dbReference type="Pfam" id="PF12804">
    <property type="entry name" value="NTP_transf_3"/>
    <property type="match status" value="1"/>
</dbReference>
<gene>
    <name evidence="6" type="primary">mobB</name>
    <name evidence="3" type="synonym">mobA</name>
    <name evidence="6" type="ORF">E5986_04655</name>
</gene>
<feature type="binding site" evidence="3">
    <location>
        <position position="315"/>
    </location>
    <ligand>
        <name>GTP</name>
        <dbReference type="ChEBI" id="CHEBI:37565"/>
    </ligand>
</feature>
<dbReference type="InterPro" id="IPR025877">
    <property type="entry name" value="MobA-like_NTP_Trfase"/>
</dbReference>
<evidence type="ECO:0000313" key="6">
    <source>
        <dbReference type="EMBL" id="THG37664.1"/>
    </source>
</evidence>
<dbReference type="EMBL" id="SSTJ01000004">
    <property type="protein sequence ID" value="THG37664.1"/>
    <property type="molecule type" value="Genomic_DNA"/>
</dbReference>
<comment type="similarity">
    <text evidence="3">Belongs to the MobA family.</text>
</comment>
<dbReference type="GO" id="GO:0046872">
    <property type="term" value="F:metal ion binding"/>
    <property type="evidence" value="ECO:0007669"/>
    <property type="project" value="UniProtKB-KW"/>
</dbReference>
<feature type="domain" description="MobA-like NTP transferase" evidence="5">
    <location>
        <begin position="219"/>
        <end position="374"/>
    </location>
</feature>
<comment type="domain">
    <text evidence="3">The N-terminal domain determines nucleotide recognition and specific binding, while the C-terminal domain determines the specific binding to the target protein.</text>
</comment>
<keyword evidence="3" id="KW-0460">Magnesium</keyword>